<evidence type="ECO:0000256" key="2">
    <source>
        <dbReference type="ARBA" id="ARBA00022475"/>
    </source>
</evidence>
<name>A0A1X7FP15_TRICW</name>
<evidence type="ECO:0000256" key="6">
    <source>
        <dbReference type="SAM" id="MobiDB-lite"/>
    </source>
</evidence>
<accession>A0A1X7FP15</accession>
<feature type="signal peptide" evidence="8">
    <location>
        <begin position="1"/>
        <end position="44"/>
    </location>
</feature>
<keyword evidence="10" id="KW-1185">Reference proteome</keyword>
<dbReference type="Pfam" id="PF09678">
    <property type="entry name" value="Caa3_CtaG"/>
    <property type="match status" value="1"/>
</dbReference>
<keyword evidence="2" id="KW-1003">Cell membrane</keyword>
<comment type="subcellular location">
    <subcellularLocation>
        <location evidence="1">Cell membrane</location>
        <topology evidence="1">Multi-pass membrane protein</topology>
    </subcellularLocation>
</comment>
<keyword evidence="3 7" id="KW-0812">Transmembrane</keyword>
<feature type="transmembrane region" description="Helical" evidence="7">
    <location>
        <begin position="218"/>
        <end position="237"/>
    </location>
</feature>
<dbReference type="InterPro" id="IPR019108">
    <property type="entry name" value="Caa3_assmbl_CtaG-rel"/>
</dbReference>
<keyword evidence="4 7" id="KW-1133">Transmembrane helix</keyword>
<evidence type="ECO:0000256" key="3">
    <source>
        <dbReference type="ARBA" id="ARBA00022692"/>
    </source>
</evidence>
<gene>
    <name evidence="9" type="ORF">SAMN06295900_11032</name>
</gene>
<evidence type="ECO:0000256" key="1">
    <source>
        <dbReference type="ARBA" id="ARBA00004651"/>
    </source>
</evidence>
<dbReference type="GO" id="GO:0005886">
    <property type="term" value="C:plasma membrane"/>
    <property type="evidence" value="ECO:0007669"/>
    <property type="project" value="UniProtKB-SubCell"/>
</dbReference>
<feature type="transmembrane region" description="Helical" evidence="7">
    <location>
        <begin position="249"/>
        <end position="271"/>
    </location>
</feature>
<dbReference type="EMBL" id="FXAH01000010">
    <property type="protein sequence ID" value="SMF55208.1"/>
    <property type="molecule type" value="Genomic_DNA"/>
</dbReference>
<feature type="transmembrane region" description="Helical" evidence="7">
    <location>
        <begin position="63"/>
        <end position="86"/>
    </location>
</feature>
<evidence type="ECO:0000256" key="5">
    <source>
        <dbReference type="ARBA" id="ARBA00023136"/>
    </source>
</evidence>
<evidence type="ECO:0000313" key="9">
    <source>
        <dbReference type="EMBL" id="SMF55208.1"/>
    </source>
</evidence>
<evidence type="ECO:0000256" key="7">
    <source>
        <dbReference type="SAM" id="Phobius"/>
    </source>
</evidence>
<feature type="transmembrane region" description="Helical" evidence="7">
    <location>
        <begin position="107"/>
        <end position="129"/>
    </location>
</feature>
<dbReference type="PROSITE" id="PS51257">
    <property type="entry name" value="PROKAR_LIPOPROTEIN"/>
    <property type="match status" value="1"/>
</dbReference>
<dbReference type="STRING" id="28094.SAMN06295900_11032"/>
<protein>
    <submittedName>
        <fullName evidence="9">Cytochrome c oxidase assembly factor CtaG</fullName>
    </submittedName>
</protein>
<evidence type="ECO:0000256" key="8">
    <source>
        <dbReference type="SAM" id="SignalP"/>
    </source>
</evidence>
<evidence type="ECO:0000313" key="10">
    <source>
        <dbReference type="Proteomes" id="UP000192911"/>
    </source>
</evidence>
<feature type="transmembrane region" description="Helical" evidence="7">
    <location>
        <begin position="177"/>
        <end position="198"/>
    </location>
</feature>
<keyword evidence="8" id="KW-0732">Signal</keyword>
<feature type="transmembrane region" description="Helical" evidence="7">
    <location>
        <begin position="135"/>
        <end position="156"/>
    </location>
</feature>
<evidence type="ECO:0000256" key="4">
    <source>
        <dbReference type="ARBA" id="ARBA00022989"/>
    </source>
</evidence>
<sequence length="344" mass="36559">MNRLAHPVRHCPRPAAGRRTAAAIPMVLAACLAWALVPAPPAFAHGGAVGGSNGAPPSFGWQFTPWVTALLCASLAAYAIGYVRLVRRGRLGRAVRHRRLAAFGSGWLVLAAVLVSPLDTLSAALFSAHMVQHEAMMIVSAPLLVLGCPLGTWIWALPPRARVCIGRAARSRGWTCVWRRLVSPAWAWMLHAVALWAWHAPVLFEAALARDDVHALQHASFLVTALLFWWTIVGNAATRSTGGHAMLSLFTTMVHTGALGALLTLAPGLWYPSYVEPAAVLGLDALRDQQLGGLIMWVPAALAYLLGALAVAARWLLPSATVRAPSPPRAHGGATPACPTRPVP</sequence>
<feature type="region of interest" description="Disordered" evidence="6">
    <location>
        <begin position="325"/>
        <end position="344"/>
    </location>
</feature>
<feature type="chain" id="PRO_5013321779" evidence="8">
    <location>
        <begin position="45"/>
        <end position="344"/>
    </location>
</feature>
<organism evidence="9 10">
    <name type="scientific">Trinickia caryophylli</name>
    <name type="common">Paraburkholderia caryophylli</name>
    <dbReference type="NCBI Taxonomy" id="28094"/>
    <lineage>
        <taxon>Bacteria</taxon>
        <taxon>Pseudomonadati</taxon>
        <taxon>Pseudomonadota</taxon>
        <taxon>Betaproteobacteria</taxon>
        <taxon>Burkholderiales</taxon>
        <taxon>Burkholderiaceae</taxon>
        <taxon>Trinickia</taxon>
    </lineage>
</organism>
<reference evidence="10" key="1">
    <citation type="submission" date="2017-04" db="EMBL/GenBank/DDBJ databases">
        <authorList>
            <person name="Varghese N."/>
            <person name="Submissions S."/>
        </authorList>
    </citation>
    <scope>NUCLEOTIDE SEQUENCE [LARGE SCALE GENOMIC DNA]</scope>
    <source>
        <strain evidence="10">Ballard 720</strain>
    </source>
</reference>
<feature type="transmembrane region" description="Helical" evidence="7">
    <location>
        <begin position="291"/>
        <end position="317"/>
    </location>
</feature>
<dbReference type="Proteomes" id="UP000192911">
    <property type="component" value="Unassembled WGS sequence"/>
</dbReference>
<dbReference type="AlphaFoldDB" id="A0A1X7FP15"/>
<proteinExistence type="predicted"/>
<keyword evidence="5 7" id="KW-0472">Membrane</keyword>